<reference evidence="2 3" key="1">
    <citation type="submission" date="2024-10" db="EMBL/GenBank/DDBJ databases">
        <title>Draft genome assembly of a novel steroid transforming actinomycete isolated from African clawed frog Xenopus laevis.</title>
        <authorList>
            <person name="Bragin E."/>
            <person name="Kollerov V."/>
            <person name="Donova M.V."/>
        </authorList>
    </citation>
    <scope>NUCLEOTIDE SEQUENCE [LARGE SCALE GENOMIC DNA]</scope>
    <source>
        <strain evidence="2 3">MTOC-St3</strain>
    </source>
</reference>
<name>A0ABW7EBF8_STRRO</name>
<feature type="region of interest" description="Disordered" evidence="1">
    <location>
        <begin position="87"/>
        <end position="128"/>
    </location>
</feature>
<keyword evidence="3" id="KW-1185">Reference proteome</keyword>
<gene>
    <name evidence="2" type="ORF">ACGU38_34800</name>
</gene>
<protein>
    <submittedName>
        <fullName evidence="2">Uncharacterized protein</fullName>
    </submittedName>
</protein>
<feature type="compositionally biased region" description="Basic and acidic residues" evidence="1">
    <location>
        <begin position="87"/>
        <end position="105"/>
    </location>
</feature>
<proteinExistence type="predicted"/>
<dbReference type="Proteomes" id="UP001605990">
    <property type="component" value="Unassembled WGS sequence"/>
</dbReference>
<feature type="compositionally biased region" description="Basic and acidic residues" evidence="1">
    <location>
        <begin position="112"/>
        <end position="128"/>
    </location>
</feature>
<accession>A0ABW7EBF8</accession>
<comment type="caution">
    <text evidence="2">The sequence shown here is derived from an EMBL/GenBank/DDBJ whole genome shotgun (WGS) entry which is preliminary data.</text>
</comment>
<organism evidence="2 3">
    <name type="scientific">Streptomyces rochei</name>
    <name type="common">Streptomyces parvullus</name>
    <dbReference type="NCBI Taxonomy" id="1928"/>
    <lineage>
        <taxon>Bacteria</taxon>
        <taxon>Bacillati</taxon>
        <taxon>Actinomycetota</taxon>
        <taxon>Actinomycetes</taxon>
        <taxon>Kitasatosporales</taxon>
        <taxon>Streptomycetaceae</taxon>
        <taxon>Streptomyces</taxon>
        <taxon>Streptomyces rochei group</taxon>
    </lineage>
</organism>
<evidence type="ECO:0000313" key="3">
    <source>
        <dbReference type="Proteomes" id="UP001605990"/>
    </source>
</evidence>
<evidence type="ECO:0000256" key="1">
    <source>
        <dbReference type="SAM" id="MobiDB-lite"/>
    </source>
</evidence>
<dbReference type="EMBL" id="JBIENY010000496">
    <property type="protein sequence ID" value="MFG6300510.1"/>
    <property type="molecule type" value="Genomic_DNA"/>
</dbReference>
<sequence length="128" mass="14705">MSIEIRFVGGPADGRTYAIPDAAPPPLYLIPLAPPLSELFPDGRVEPTPIQKAEYEPLRECGLPRRADDGAYLYQHRATPLTAEEREALAKGREQRRATEARRDAELDETWQEIRRERPHYPESWRDL</sequence>
<dbReference type="RefSeq" id="WP_391350708.1">
    <property type="nucleotide sequence ID" value="NZ_JBIBKB010000001.1"/>
</dbReference>
<evidence type="ECO:0000313" key="2">
    <source>
        <dbReference type="EMBL" id="MFG6300510.1"/>
    </source>
</evidence>